<comment type="caution">
    <text evidence="1">The sequence shown here is derived from an EMBL/GenBank/DDBJ whole genome shotgun (WGS) entry which is preliminary data.</text>
</comment>
<name>A0A1F6D479_HANXR</name>
<dbReference type="EMBL" id="MFKF01000040">
    <property type="protein sequence ID" value="OGG56238.1"/>
    <property type="molecule type" value="Genomic_DNA"/>
</dbReference>
<evidence type="ECO:0000313" key="2">
    <source>
        <dbReference type="Proteomes" id="UP000178606"/>
    </source>
</evidence>
<accession>A0A1F6D479</accession>
<organism evidence="1 2">
    <name type="scientific">Handelsmanbacteria sp. (strain RIFCSPLOWO2_12_FULL_64_10)</name>
    <dbReference type="NCBI Taxonomy" id="1817868"/>
    <lineage>
        <taxon>Bacteria</taxon>
        <taxon>Candidatus Handelsmaniibacteriota</taxon>
    </lineage>
</organism>
<dbReference type="Proteomes" id="UP000178606">
    <property type="component" value="Unassembled WGS sequence"/>
</dbReference>
<gene>
    <name evidence="1" type="ORF">A3F84_10235</name>
</gene>
<evidence type="ECO:0000313" key="1">
    <source>
        <dbReference type="EMBL" id="OGG56238.1"/>
    </source>
</evidence>
<reference evidence="1 2" key="1">
    <citation type="journal article" date="2016" name="Nat. Commun.">
        <title>Thousands of microbial genomes shed light on interconnected biogeochemical processes in an aquifer system.</title>
        <authorList>
            <person name="Anantharaman K."/>
            <person name="Brown C.T."/>
            <person name="Hug L.A."/>
            <person name="Sharon I."/>
            <person name="Castelle C.J."/>
            <person name="Probst A.J."/>
            <person name="Thomas B.C."/>
            <person name="Singh A."/>
            <person name="Wilkins M.J."/>
            <person name="Karaoz U."/>
            <person name="Brodie E.L."/>
            <person name="Williams K.H."/>
            <person name="Hubbard S.S."/>
            <person name="Banfield J.F."/>
        </authorList>
    </citation>
    <scope>NUCLEOTIDE SEQUENCE [LARGE SCALE GENOMIC DNA]</scope>
    <source>
        <strain evidence="2">RIFCSPLOWO2_12_FULL_64_10</strain>
    </source>
</reference>
<proteinExistence type="predicted"/>
<dbReference type="AlphaFoldDB" id="A0A1F6D479"/>
<protein>
    <submittedName>
        <fullName evidence="1">Uncharacterized protein</fullName>
    </submittedName>
</protein>
<sequence>MSSLLPGSRDGVLRGVTPFDLHGERYYHLLYALAESPERTAEARVAHDAIYDHPQPGDEVRIHSMMGVVTRVEKR</sequence>